<feature type="transmembrane region" description="Helical" evidence="1">
    <location>
        <begin position="206"/>
        <end position="226"/>
    </location>
</feature>
<feature type="domain" description="EamA" evidence="2">
    <location>
        <begin position="144"/>
        <end position="278"/>
    </location>
</feature>
<keyword evidence="1" id="KW-0812">Transmembrane</keyword>
<feature type="transmembrane region" description="Helical" evidence="1">
    <location>
        <begin position="114"/>
        <end position="132"/>
    </location>
</feature>
<proteinExistence type="predicted"/>
<dbReference type="Gene3D" id="1.10.3730.20">
    <property type="match status" value="1"/>
</dbReference>
<evidence type="ECO:0000259" key="2">
    <source>
        <dbReference type="Pfam" id="PF00892"/>
    </source>
</evidence>
<accession>A0A160TYG8</accession>
<evidence type="ECO:0000313" key="3">
    <source>
        <dbReference type="EMBL" id="CUS54899.1"/>
    </source>
</evidence>
<feature type="transmembrane region" description="Helical" evidence="1">
    <location>
        <begin position="144"/>
        <end position="161"/>
    </location>
</feature>
<dbReference type="GO" id="GO:0016020">
    <property type="term" value="C:membrane"/>
    <property type="evidence" value="ECO:0007669"/>
    <property type="project" value="InterPro"/>
</dbReference>
<sequence length="281" mass="30177">MTLSIISLVLAAAFLHAAWNAFIKAGDDKLLSLALMHGCSGVICLCLLPFVPIPNPAAWPYLGLSLVLHWGYYGFLISGYRVGDLGLVYPLARGSAPLLIAGFGVLLAGETLSLMVLAGISLACVGIVSLSFENGPPWRGNLKPVLFAIGTAIWISGYTLADGLGVREAQSKLGYIIWLFVLEAATFGIFVSLIRRHTCKDYYLTHWRGLWISGMVAALAYGLVIYAMSTNTMAMISALRETSVIIAVLIGGLMLKERNMLYRMCAAAIVVVGITIMNLTS</sequence>
<feature type="transmembrane region" description="Helical" evidence="1">
    <location>
        <begin position="30"/>
        <end position="51"/>
    </location>
</feature>
<dbReference type="Pfam" id="PF00892">
    <property type="entry name" value="EamA"/>
    <property type="match status" value="1"/>
</dbReference>
<dbReference type="EMBL" id="CZRL01000106">
    <property type="protein sequence ID" value="CUS54899.1"/>
    <property type="molecule type" value="Genomic_DNA"/>
</dbReference>
<feature type="transmembrane region" description="Helical" evidence="1">
    <location>
        <begin position="173"/>
        <end position="194"/>
    </location>
</feature>
<gene>
    <name evidence="3" type="ORF">MGWOODY_XGa1889</name>
</gene>
<keyword evidence="1" id="KW-1133">Transmembrane helix</keyword>
<reference evidence="3" key="1">
    <citation type="submission" date="2015-10" db="EMBL/GenBank/DDBJ databases">
        <authorList>
            <person name="Gilbert D.G."/>
        </authorList>
    </citation>
    <scope>NUCLEOTIDE SEQUENCE</scope>
</reference>
<feature type="transmembrane region" description="Helical" evidence="1">
    <location>
        <begin position="261"/>
        <end position="280"/>
    </location>
</feature>
<protein>
    <submittedName>
        <fullName evidence="3">Integral membrane protein</fullName>
    </submittedName>
</protein>
<dbReference type="SUPFAM" id="SSF103481">
    <property type="entry name" value="Multidrug resistance efflux transporter EmrE"/>
    <property type="match status" value="2"/>
</dbReference>
<feature type="transmembrane region" description="Helical" evidence="1">
    <location>
        <begin position="58"/>
        <end position="75"/>
    </location>
</feature>
<feature type="transmembrane region" description="Helical" evidence="1">
    <location>
        <begin position="238"/>
        <end position="255"/>
    </location>
</feature>
<name>A0A160TYG8_9ZZZZ</name>
<dbReference type="AlphaFoldDB" id="A0A160TYG8"/>
<organism evidence="3">
    <name type="scientific">hydrothermal vent metagenome</name>
    <dbReference type="NCBI Taxonomy" id="652676"/>
    <lineage>
        <taxon>unclassified sequences</taxon>
        <taxon>metagenomes</taxon>
        <taxon>ecological metagenomes</taxon>
    </lineage>
</organism>
<feature type="transmembrane region" description="Helical" evidence="1">
    <location>
        <begin position="87"/>
        <end position="107"/>
    </location>
</feature>
<dbReference type="InterPro" id="IPR000620">
    <property type="entry name" value="EamA_dom"/>
</dbReference>
<dbReference type="InterPro" id="IPR037185">
    <property type="entry name" value="EmrE-like"/>
</dbReference>
<keyword evidence="1" id="KW-0472">Membrane</keyword>
<evidence type="ECO:0000256" key="1">
    <source>
        <dbReference type="SAM" id="Phobius"/>
    </source>
</evidence>